<name>A0A9P5I959_9HELO</name>
<feature type="compositionally biased region" description="Basic and acidic residues" evidence="1">
    <location>
        <begin position="14"/>
        <end position="28"/>
    </location>
</feature>
<organism evidence="2 3">
    <name type="scientific">Botrytis byssoidea</name>
    <dbReference type="NCBI Taxonomy" id="139641"/>
    <lineage>
        <taxon>Eukaryota</taxon>
        <taxon>Fungi</taxon>
        <taxon>Dikarya</taxon>
        <taxon>Ascomycota</taxon>
        <taxon>Pezizomycotina</taxon>
        <taxon>Leotiomycetes</taxon>
        <taxon>Helotiales</taxon>
        <taxon>Sclerotiniaceae</taxon>
        <taxon>Botrytis</taxon>
    </lineage>
</organism>
<reference evidence="2 3" key="1">
    <citation type="journal article" date="2020" name="Genome Biol. Evol.">
        <title>Comparative genomics of Sclerotiniaceae.</title>
        <authorList>
            <person name="Valero Jimenez C.A."/>
            <person name="Steentjes M."/>
            <person name="Scholten O.E."/>
            <person name="Van Kan J.A.L."/>
        </authorList>
    </citation>
    <scope>NUCLEOTIDE SEQUENCE [LARGE SCALE GENOMIC DNA]</scope>
    <source>
        <strain evidence="2 3">MUCL 94</strain>
    </source>
</reference>
<accession>A0A9P5I959</accession>
<gene>
    <name evidence="2" type="ORF">EAE97_008164</name>
</gene>
<protein>
    <submittedName>
        <fullName evidence="2">Uncharacterized protein</fullName>
    </submittedName>
</protein>
<comment type="caution">
    <text evidence="2">The sequence shown here is derived from an EMBL/GenBank/DDBJ whole genome shotgun (WGS) entry which is preliminary data.</text>
</comment>
<dbReference type="AlphaFoldDB" id="A0A9P5I959"/>
<evidence type="ECO:0000313" key="3">
    <source>
        <dbReference type="Proteomes" id="UP000710849"/>
    </source>
</evidence>
<keyword evidence="3" id="KW-1185">Reference proteome</keyword>
<dbReference type="GeneID" id="62151752"/>
<feature type="region of interest" description="Disordered" evidence="1">
    <location>
        <begin position="1"/>
        <end position="28"/>
    </location>
</feature>
<evidence type="ECO:0000313" key="2">
    <source>
        <dbReference type="EMBL" id="KAF7935257.1"/>
    </source>
</evidence>
<dbReference type="Proteomes" id="UP000710849">
    <property type="component" value="Unassembled WGS sequence"/>
</dbReference>
<proteinExistence type="predicted"/>
<dbReference type="RefSeq" id="XP_038730358.1">
    <property type="nucleotide sequence ID" value="XM_038878678.1"/>
</dbReference>
<dbReference type="EMBL" id="RCSW01000017">
    <property type="protein sequence ID" value="KAF7935257.1"/>
    <property type="molecule type" value="Genomic_DNA"/>
</dbReference>
<sequence length="95" mass="10582">MANGVVKDKKLKRSLKDDNESRSVKRKTAHELQEIGDKRNDIGFFLINTAEGKLLLNILKEGNSMCLCTGCDRGSGEEADNIAVYEHSVLFNRPS</sequence>
<evidence type="ECO:0000256" key="1">
    <source>
        <dbReference type="SAM" id="MobiDB-lite"/>
    </source>
</evidence>